<dbReference type="InterPro" id="IPR057326">
    <property type="entry name" value="KR_dom"/>
</dbReference>
<evidence type="ECO:0000256" key="1">
    <source>
        <dbReference type="ARBA" id="ARBA00006484"/>
    </source>
</evidence>
<keyword evidence="6" id="KW-1185">Reference proteome</keyword>
<dbReference type="Proteomes" id="UP000256913">
    <property type="component" value="Unassembled WGS sequence"/>
</dbReference>
<dbReference type="EMBL" id="QUMQ01000001">
    <property type="protein sequence ID" value="REF94153.1"/>
    <property type="molecule type" value="Genomic_DNA"/>
</dbReference>
<accession>A0A3D9ZE88</accession>
<name>A0A3D9ZE88_9ACTN</name>
<evidence type="ECO:0000259" key="4">
    <source>
        <dbReference type="SMART" id="SM00822"/>
    </source>
</evidence>
<comment type="similarity">
    <text evidence="1 3">Belongs to the short-chain dehydrogenases/reductases (SDR) family.</text>
</comment>
<dbReference type="SMART" id="SM00822">
    <property type="entry name" value="PKS_KR"/>
    <property type="match status" value="1"/>
</dbReference>
<evidence type="ECO:0000313" key="5">
    <source>
        <dbReference type="EMBL" id="REF94153.1"/>
    </source>
</evidence>
<dbReference type="PROSITE" id="PS00061">
    <property type="entry name" value="ADH_SHORT"/>
    <property type="match status" value="1"/>
</dbReference>
<dbReference type="RefSeq" id="WP_116066019.1">
    <property type="nucleotide sequence ID" value="NZ_BONB01000077.1"/>
</dbReference>
<dbReference type="PANTHER" id="PTHR44196">
    <property type="entry name" value="DEHYDROGENASE/REDUCTASE SDR FAMILY MEMBER 7B"/>
    <property type="match status" value="1"/>
</dbReference>
<gene>
    <name evidence="5" type="ORF">DFJ67_0066</name>
</gene>
<reference evidence="5 6" key="1">
    <citation type="submission" date="2018-08" db="EMBL/GenBank/DDBJ databases">
        <title>Sequencing the genomes of 1000 actinobacteria strains.</title>
        <authorList>
            <person name="Klenk H.-P."/>
        </authorList>
    </citation>
    <scope>NUCLEOTIDE SEQUENCE [LARGE SCALE GENOMIC DNA]</scope>
    <source>
        <strain evidence="5 6">DSM 44099</strain>
    </source>
</reference>
<evidence type="ECO:0000256" key="2">
    <source>
        <dbReference type="ARBA" id="ARBA00023002"/>
    </source>
</evidence>
<dbReference type="InterPro" id="IPR020904">
    <property type="entry name" value="Sc_DH/Rdtase_CS"/>
</dbReference>
<dbReference type="SUPFAM" id="SSF51735">
    <property type="entry name" value="NAD(P)-binding Rossmann-fold domains"/>
    <property type="match status" value="1"/>
</dbReference>
<protein>
    <submittedName>
        <fullName evidence="5">Short-subunit dehydrogenase</fullName>
    </submittedName>
</protein>
<dbReference type="PANTHER" id="PTHR44196:SF1">
    <property type="entry name" value="DEHYDROGENASE_REDUCTASE SDR FAMILY MEMBER 7B"/>
    <property type="match status" value="1"/>
</dbReference>
<dbReference type="GO" id="GO:0016020">
    <property type="term" value="C:membrane"/>
    <property type="evidence" value="ECO:0007669"/>
    <property type="project" value="TreeGrafter"/>
</dbReference>
<dbReference type="AlphaFoldDB" id="A0A3D9ZE88"/>
<organism evidence="5 6">
    <name type="scientific">Asanoa ferruginea</name>
    <dbReference type="NCBI Taxonomy" id="53367"/>
    <lineage>
        <taxon>Bacteria</taxon>
        <taxon>Bacillati</taxon>
        <taxon>Actinomycetota</taxon>
        <taxon>Actinomycetes</taxon>
        <taxon>Micromonosporales</taxon>
        <taxon>Micromonosporaceae</taxon>
        <taxon>Asanoa</taxon>
    </lineage>
</organism>
<dbReference type="InterPro" id="IPR002347">
    <property type="entry name" value="SDR_fam"/>
</dbReference>
<comment type="caution">
    <text evidence="5">The sequence shown here is derived from an EMBL/GenBank/DDBJ whole genome shotgun (WGS) entry which is preliminary data.</text>
</comment>
<sequence>MRISGSVALVTGASSGIGRATALALAAEGANVIVHGRDRPALEALAARLDGHALVADLGVAGEAEKLGQAALDRSGRVDILVANAGAGWAGPFEEMTEADTERLLAVNLAAPIALTRALLPGMRERGAGYLAYVTSIAGRTGVAGEAVYAATKAGLDGFAESLRLEVRSTGVEVGVLVPGVVDTRFFERRGRPYGRQRPAPIDPGPVGRDLVRLIATGGAELYRPGWLRLPVAVRGTLPGAYRALASRFGGS</sequence>
<dbReference type="PRINTS" id="PR00080">
    <property type="entry name" value="SDRFAMILY"/>
</dbReference>
<dbReference type="OrthoDB" id="158573at2"/>
<dbReference type="PRINTS" id="PR00081">
    <property type="entry name" value="GDHRDH"/>
</dbReference>
<dbReference type="GO" id="GO:0016491">
    <property type="term" value="F:oxidoreductase activity"/>
    <property type="evidence" value="ECO:0007669"/>
    <property type="project" value="UniProtKB-KW"/>
</dbReference>
<dbReference type="Gene3D" id="3.40.50.720">
    <property type="entry name" value="NAD(P)-binding Rossmann-like Domain"/>
    <property type="match status" value="1"/>
</dbReference>
<proteinExistence type="inferred from homology"/>
<keyword evidence="2" id="KW-0560">Oxidoreductase</keyword>
<dbReference type="InterPro" id="IPR036291">
    <property type="entry name" value="NAD(P)-bd_dom_sf"/>
</dbReference>
<dbReference type="Pfam" id="PF00106">
    <property type="entry name" value="adh_short"/>
    <property type="match status" value="1"/>
</dbReference>
<feature type="domain" description="Ketoreductase" evidence="4">
    <location>
        <begin position="6"/>
        <end position="181"/>
    </location>
</feature>
<evidence type="ECO:0000313" key="6">
    <source>
        <dbReference type="Proteomes" id="UP000256913"/>
    </source>
</evidence>
<evidence type="ECO:0000256" key="3">
    <source>
        <dbReference type="RuleBase" id="RU000363"/>
    </source>
</evidence>